<protein>
    <recommendedName>
        <fullName evidence="3">Fibronectin type-III domain-containing protein</fullName>
    </recommendedName>
</protein>
<evidence type="ECO:0000313" key="2">
    <source>
        <dbReference type="Proteomes" id="UP001255185"/>
    </source>
</evidence>
<dbReference type="Proteomes" id="UP001255185">
    <property type="component" value="Unassembled WGS sequence"/>
</dbReference>
<keyword evidence="2" id="KW-1185">Reference proteome</keyword>
<dbReference type="InterPro" id="IPR036116">
    <property type="entry name" value="FN3_sf"/>
</dbReference>
<accession>A0ABU1TLL8</accession>
<dbReference type="Gene3D" id="2.60.40.10">
    <property type="entry name" value="Immunoglobulins"/>
    <property type="match status" value="2"/>
</dbReference>
<comment type="caution">
    <text evidence="1">The sequence shown here is derived from an EMBL/GenBank/DDBJ whole genome shotgun (WGS) entry which is preliminary data.</text>
</comment>
<sequence>MRIILKTFALLTLTLSIGCGSSEDNGGSGGENPNKAVLLFPLNNSECTTGSEVSTTQSSVTFEWNAAQNATLYYVYVKNLNTQTQLQFNAESNTSMEINLLKGTPFSWYVVAKAANGTLAESEKWKFYNAGDAVENYIPFPVDLVAPIMSSSVQGPAVDLEWSGNDIDNDIVNYKVYFGTNPNPTTLIGTVTEERLNQVNTTSNTNYYWKVVTTDEAGNYSTSTIFQFKTF</sequence>
<dbReference type="PROSITE" id="PS51257">
    <property type="entry name" value="PROKAR_LIPOPROTEIN"/>
    <property type="match status" value="1"/>
</dbReference>
<proteinExistence type="predicted"/>
<organism evidence="1 2">
    <name type="scientific">Flavobacterium arsenatis</name>
    <dbReference type="NCBI Taxonomy" id="1484332"/>
    <lineage>
        <taxon>Bacteria</taxon>
        <taxon>Pseudomonadati</taxon>
        <taxon>Bacteroidota</taxon>
        <taxon>Flavobacteriia</taxon>
        <taxon>Flavobacteriales</taxon>
        <taxon>Flavobacteriaceae</taxon>
        <taxon>Flavobacterium</taxon>
    </lineage>
</organism>
<dbReference type="EMBL" id="JAVDVI010000003">
    <property type="protein sequence ID" value="MDR6966859.1"/>
    <property type="molecule type" value="Genomic_DNA"/>
</dbReference>
<dbReference type="RefSeq" id="WP_310024726.1">
    <property type="nucleotide sequence ID" value="NZ_JAVDVI010000003.1"/>
</dbReference>
<reference evidence="1 2" key="1">
    <citation type="submission" date="2023-07" db="EMBL/GenBank/DDBJ databases">
        <title>Sorghum-associated microbial communities from plants grown in Nebraska, USA.</title>
        <authorList>
            <person name="Schachtman D."/>
        </authorList>
    </citation>
    <scope>NUCLEOTIDE SEQUENCE [LARGE SCALE GENOMIC DNA]</scope>
    <source>
        <strain evidence="1 2">3773</strain>
    </source>
</reference>
<dbReference type="SUPFAM" id="SSF49265">
    <property type="entry name" value="Fibronectin type III"/>
    <property type="match status" value="1"/>
</dbReference>
<evidence type="ECO:0000313" key="1">
    <source>
        <dbReference type="EMBL" id="MDR6966859.1"/>
    </source>
</evidence>
<gene>
    <name evidence="1" type="ORF">J2X31_000859</name>
</gene>
<name>A0ABU1TLL8_9FLAO</name>
<dbReference type="InterPro" id="IPR013783">
    <property type="entry name" value="Ig-like_fold"/>
</dbReference>
<evidence type="ECO:0008006" key="3">
    <source>
        <dbReference type="Google" id="ProtNLM"/>
    </source>
</evidence>